<organism evidence="2 3">
    <name type="scientific">Alteromonas confluentis</name>
    <dbReference type="NCBI Taxonomy" id="1656094"/>
    <lineage>
        <taxon>Bacteria</taxon>
        <taxon>Pseudomonadati</taxon>
        <taxon>Pseudomonadota</taxon>
        <taxon>Gammaproteobacteria</taxon>
        <taxon>Alteromonadales</taxon>
        <taxon>Alteromonadaceae</taxon>
        <taxon>Alteromonas/Salinimonas group</taxon>
        <taxon>Alteromonas</taxon>
    </lineage>
</organism>
<proteinExistence type="predicted"/>
<keyword evidence="1" id="KW-0472">Membrane</keyword>
<keyword evidence="1" id="KW-1133">Transmembrane helix</keyword>
<evidence type="ECO:0000313" key="2">
    <source>
        <dbReference type="EMBL" id="OFC69355.1"/>
    </source>
</evidence>
<evidence type="ECO:0000313" key="3">
    <source>
        <dbReference type="Proteomes" id="UP000175691"/>
    </source>
</evidence>
<reference evidence="2 3" key="1">
    <citation type="submission" date="2016-08" db="EMBL/GenBank/DDBJ databases">
        <authorList>
            <person name="Seilhamer J.J."/>
        </authorList>
    </citation>
    <scope>NUCLEOTIDE SEQUENCE [LARGE SCALE GENOMIC DNA]</scope>
    <source>
        <strain evidence="2 3">KCTC 42603</strain>
    </source>
</reference>
<protein>
    <submittedName>
        <fullName evidence="2">Uncharacterized protein</fullName>
    </submittedName>
</protein>
<dbReference type="RefSeq" id="WP_070126801.1">
    <property type="nucleotide sequence ID" value="NZ_MDHN01000040.1"/>
</dbReference>
<feature type="transmembrane region" description="Helical" evidence="1">
    <location>
        <begin position="6"/>
        <end position="25"/>
    </location>
</feature>
<dbReference type="OrthoDB" id="10015792at2"/>
<keyword evidence="1" id="KW-0812">Transmembrane</keyword>
<dbReference type="EMBL" id="MDHN01000040">
    <property type="protein sequence ID" value="OFC69355.1"/>
    <property type="molecule type" value="Genomic_DNA"/>
</dbReference>
<keyword evidence="3" id="KW-1185">Reference proteome</keyword>
<evidence type="ECO:0000256" key="1">
    <source>
        <dbReference type="SAM" id="Phobius"/>
    </source>
</evidence>
<gene>
    <name evidence="2" type="ORF">BFC18_18245</name>
</gene>
<sequence>MKVFLFGWLSLFLFWGAAFYFCFIGSEVGFKHWKRKLVIGTPFFLIFYFLVHAYGVPRYFVYDQVTPKTLDGEVYYPAVKNHLLFQGTSFKDYGIISENLDTFKASDEYFSAFGVQPLKEYPSVKGLTRWFNELLLVGYFVLWWLFLNKFHNASAASELYKVARKGSRLEHYQSYLNASHSIRFFQPLKRRIVKRDMLKIREVYLHALQRVLLHLMTQANDNNRPFLTYLHQQLGASSEAFPSVMVKASVDDKSTAEAIDKFERPAQIKSDFYMPDNSKLSKALTTCVISTLNQFIPEKLIRPCLTDNAAPTAELSCQLNALLHRLATFDSGKTIPLVIIYSNQNLTPNSQSLHLGSKNFEFPQRLYPDNEDKSQAYCVNLLAQTVVNNVFFTDLKQVGEITDQAKAVLKQKQEALQKLQQSLFDTIIKECKSTVKSAALAEGVSQAIERNQALFDSVMADTHQLIADHAELFADIVAKEVAAGLLEGLAEAASE</sequence>
<accession>A0A1E7Z754</accession>
<name>A0A1E7Z754_9ALTE</name>
<comment type="caution">
    <text evidence="2">The sequence shown here is derived from an EMBL/GenBank/DDBJ whole genome shotgun (WGS) entry which is preliminary data.</text>
</comment>
<dbReference type="AlphaFoldDB" id="A0A1E7Z754"/>
<feature type="transmembrane region" description="Helical" evidence="1">
    <location>
        <begin position="37"/>
        <end position="55"/>
    </location>
</feature>
<dbReference type="Proteomes" id="UP000175691">
    <property type="component" value="Unassembled WGS sequence"/>
</dbReference>
<feature type="transmembrane region" description="Helical" evidence="1">
    <location>
        <begin position="130"/>
        <end position="147"/>
    </location>
</feature>